<evidence type="ECO:0000256" key="6">
    <source>
        <dbReference type="ARBA" id="ARBA00035258"/>
    </source>
</evidence>
<dbReference type="SUPFAM" id="SSF56047">
    <property type="entry name" value="Ribosomal protein S8"/>
    <property type="match status" value="1"/>
</dbReference>
<dbReference type="GO" id="GO:0003735">
    <property type="term" value="F:structural constituent of ribosome"/>
    <property type="evidence" value="ECO:0007669"/>
    <property type="project" value="InterPro"/>
</dbReference>
<organism evidence="10 11">
    <name type="scientific">Candidatus Protoclostridium stercorigallinarum</name>
    <dbReference type="NCBI Taxonomy" id="2838741"/>
    <lineage>
        <taxon>Bacteria</taxon>
        <taxon>Bacillati</taxon>
        <taxon>Bacillota</taxon>
        <taxon>Clostridia</taxon>
        <taxon>Candidatus Protoclostridium</taxon>
    </lineage>
</organism>
<dbReference type="AlphaFoldDB" id="A0A9D1Q0G4"/>
<evidence type="ECO:0000256" key="8">
    <source>
        <dbReference type="HAMAP-Rule" id="MF_01302"/>
    </source>
</evidence>
<evidence type="ECO:0000256" key="3">
    <source>
        <dbReference type="ARBA" id="ARBA00022884"/>
    </source>
</evidence>
<evidence type="ECO:0000256" key="9">
    <source>
        <dbReference type="RuleBase" id="RU003660"/>
    </source>
</evidence>
<dbReference type="InterPro" id="IPR000630">
    <property type="entry name" value="Ribosomal_uS8"/>
</dbReference>
<evidence type="ECO:0000256" key="1">
    <source>
        <dbReference type="ARBA" id="ARBA00006471"/>
    </source>
</evidence>
<name>A0A9D1Q0G4_9FIRM</name>
<comment type="function">
    <text evidence="8">One of the primary rRNA binding proteins, it binds directly to 16S rRNA central domain where it helps coordinate assembly of the platform of the 30S subunit.</text>
</comment>
<dbReference type="GO" id="GO:0005840">
    <property type="term" value="C:ribosome"/>
    <property type="evidence" value="ECO:0007669"/>
    <property type="project" value="UniProtKB-KW"/>
</dbReference>
<keyword evidence="5 8" id="KW-0687">Ribonucleoprotein</keyword>
<comment type="similarity">
    <text evidence="1 8 9">Belongs to the universal ribosomal protein uS8 family.</text>
</comment>
<dbReference type="Gene3D" id="3.30.1490.10">
    <property type="match status" value="1"/>
</dbReference>
<dbReference type="Gene3D" id="3.30.1370.30">
    <property type="match status" value="1"/>
</dbReference>
<dbReference type="InterPro" id="IPR035987">
    <property type="entry name" value="Ribosomal_uS8_sf"/>
</dbReference>
<dbReference type="InterPro" id="IPR047863">
    <property type="entry name" value="Ribosomal_uS8_CS"/>
</dbReference>
<keyword evidence="3 8" id="KW-0694">RNA-binding</keyword>
<comment type="subunit">
    <text evidence="7 8">Part of the 30S ribosomal subunit. Contacts proteins S5 and S12.</text>
</comment>
<sequence>MITTDPIADLLTRIRNALTARHDTVNVPVSKMKKAIADILLEEGYVSAVDVVSVKDEKTGKAHDEMKITLKYGPAKQNVITNLRRISKPGLRVYAGCEDLPKVLDGLGIAIISTSKGVMTDKQARAAKVGGEVLAYVW</sequence>
<dbReference type="GO" id="GO:1990904">
    <property type="term" value="C:ribonucleoprotein complex"/>
    <property type="evidence" value="ECO:0007669"/>
    <property type="project" value="UniProtKB-KW"/>
</dbReference>
<evidence type="ECO:0000256" key="2">
    <source>
        <dbReference type="ARBA" id="ARBA00022730"/>
    </source>
</evidence>
<dbReference type="GO" id="GO:0019843">
    <property type="term" value="F:rRNA binding"/>
    <property type="evidence" value="ECO:0007669"/>
    <property type="project" value="UniProtKB-UniRule"/>
</dbReference>
<evidence type="ECO:0000313" key="10">
    <source>
        <dbReference type="EMBL" id="HIW02663.1"/>
    </source>
</evidence>
<reference evidence="10" key="2">
    <citation type="submission" date="2021-04" db="EMBL/GenBank/DDBJ databases">
        <authorList>
            <person name="Gilroy R."/>
        </authorList>
    </citation>
    <scope>NUCLEOTIDE SEQUENCE</scope>
    <source>
        <strain evidence="10">12435</strain>
    </source>
</reference>
<dbReference type="NCBIfam" id="NF001109">
    <property type="entry name" value="PRK00136.1"/>
    <property type="match status" value="1"/>
</dbReference>
<dbReference type="Pfam" id="PF00410">
    <property type="entry name" value="Ribosomal_S8"/>
    <property type="match status" value="1"/>
</dbReference>
<dbReference type="FunFam" id="3.30.1490.10:FF:000001">
    <property type="entry name" value="30S ribosomal protein S8"/>
    <property type="match status" value="1"/>
</dbReference>
<dbReference type="GO" id="GO:0005737">
    <property type="term" value="C:cytoplasm"/>
    <property type="evidence" value="ECO:0007669"/>
    <property type="project" value="UniProtKB-ARBA"/>
</dbReference>
<evidence type="ECO:0000256" key="5">
    <source>
        <dbReference type="ARBA" id="ARBA00023274"/>
    </source>
</evidence>
<accession>A0A9D1Q0G4</accession>
<dbReference type="EMBL" id="DXHS01000076">
    <property type="protein sequence ID" value="HIW02663.1"/>
    <property type="molecule type" value="Genomic_DNA"/>
</dbReference>
<evidence type="ECO:0000256" key="7">
    <source>
        <dbReference type="ARBA" id="ARBA00046740"/>
    </source>
</evidence>
<protein>
    <recommendedName>
        <fullName evidence="6 8">Small ribosomal subunit protein uS8</fullName>
    </recommendedName>
</protein>
<dbReference type="FunFam" id="3.30.1370.30:FF:000002">
    <property type="entry name" value="30S ribosomal protein S8"/>
    <property type="match status" value="1"/>
</dbReference>
<keyword evidence="4 8" id="KW-0689">Ribosomal protein</keyword>
<dbReference type="PROSITE" id="PS00053">
    <property type="entry name" value="RIBOSOMAL_S8"/>
    <property type="match status" value="1"/>
</dbReference>
<dbReference type="HAMAP" id="MF_01302_B">
    <property type="entry name" value="Ribosomal_uS8_B"/>
    <property type="match status" value="1"/>
</dbReference>
<proteinExistence type="inferred from homology"/>
<dbReference type="GO" id="GO:0006412">
    <property type="term" value="P:translation"/>
    <property type="evidence" value="ECO:0007669"/>
    <property type="project" value="UniProtKB-UniRule"/>
</dbReference>
<dbReference type="Proteomes" id="UP000823990">
    <property type="component" value="Unassembled WGS sequence"/>
</dbReference>
<evidence type="ECO:0000313" key="11">
    <source>
        <dbReference type="Proteomes" id="UP000823990"/>
    </source>
</evidence>
<gene>
    <name evidence="8 10" type="primary">rpsH</name>
    <name evidence="10" type="ORF">H9892_04925</name>
</gene>
<dbReference type="PANTHER" id="PTHR11758">
    <property type="entry name" value="40S RIBOSOMAL PROTEIN S15A"/>
    <property type="match status" value="1"/>
</dbReference>
<evidence type="ECO:0000256" key="4">
    <source>
        <dbReference type="ARBA" id="ARBA00022980"/>
    </source>
</evidence>
<keyword evidence="2 8" id="KW-0699">rRNA-binding</keyword>
<comment type="caution">
    <text evidence="10">The sequence shown here is derived from an EMBL/GenBank/DDBJ whole genome shotgun (WGS) entry which is preliminary data.</text>
</comment>
<reference evidence="10" key="1">
    <citation type="journal article" date="2021" name="PeerJ">
        <title>Extensive microbial diversity within the chicken gut microbiome revealed by metagenomics and culture.</title>
        <authorList>
            <person name="Gilroy R."/>
            <person name="Ravi A."/>
            <person name="Getino M."/>
            <person name="Pursley I."/>
            <person name="Horton D.L."/>
            <person name="Alikhan N.F."/>
            <person name="Baker D."/>
            <person name="Gharbi K."/>
            <person name="Hall N."/>
            <person name="Watson M."/>
            <person name="Adriaenssens E.M."/>
            <person name="Foster-Nyarko E."/>
            <person name="Jarju S."/>
            <person name="Secka A."/>
            <person name="Antonio M."/>
            <person name="Oren A."/>
            <person name="Chaudhuri R.R."/>
            <person name="La Ragione R."/>
            <person name="Hildebrand F."/>
            <person name="Pallen M.J."/>
        </authorList>
    </citation>
    <scope>NUCLEOTIDE SEQUENCE</scope>
    <source>
        <strain evidence="10">12435</strain>
    </source>
</reference>